<dbReference type="OrthoDB" id="8194677at2759"/>
<dbReference type="GO" id="GO:0044877">
    <property type="term" value="F:protein-containing complex binding"/>
    <property type="evidence" value="ECO:0007669"/>
    <property type="project" value="TreeGrafter"/>
</dbReference>
<organism evidence="15 16">
    <name type="scientific">Russula ochroleuca</name>
    <dbReference type="NCBI Taxonomy" id="152965"/>
    <lineage>
        <taxon>Eukaryota</taxon>
        <taxon>Fungi</taxon>
        <taxon>Dikarya</taxon>
        <taxon>Basidiomycota</taxon>
        <taxon>Agaricomycotina</taxon>
        <taxon>Agaricomycetes</taxon>
        <taxon>Russulales</taxon>
        <taxon>Russulaceae</taxon>
        <taxon>Russula</taxon>
    </lineage>
</organism>
<evidence type="ECO:0000256" key="3">
    <source>
        <dbReference type="ARBA" id="ARBA00005498"/>
    </source>
</evidence>
<dbReference type="Proteomes" id="UP000759537">
    <property type="component" value="Unassembled WGS sequence"/>
</dbReference>
<comment type="caution">
    <text evidence="15">The sequence shown here is derived from an EMBL/GenBank/DDBJ whole genome shotgun (WGS) entry which is preliminary data.</text>
</comment>
<feature type="coiled-coil region" evidence="12">
    <location>
        <begin position="338"/>
        <end position="432"/>
    </location>
</feature>
<comment type="subcellular location">
    <subcellularLocation>
        <location evidence="2">Chromosome</location>
        <location evidence="2">Centromere</location>
        <location evidence="2">Kinetochore</location>
    </subcellularLocation>
    <subcellularLocation>
        <location evidence="1">Nucleus</location>
    </subcellularLocation>
</comment>
<name>A0A9P5MUE7_9AGAM</name>
<reference evidence="15" key="1">
    <citation type="submission" date="2019-10" db="EMBL/GenBank/DDBJ databases">
        <authorList>
            <consortium name="DOE Joint Genome Institute"/>
            <person name="Kuo A."/>
            <person name="Miyauchi S."/>
            <person name="Kiss E."/>
            <person name="Drula E."/>
            <person name="Kohler A."/>
            <person name="Sanchez-Garcia M."/>
            <person name="Andreopoulos B."/>
            <person name="Barry K.W."/>
            <person name="Bonito G."/>
            <person name="Buee M."/>
            <person name="Carver A."/>
            <person name="Chen C."/>
            <person name="Cichocki N."/>
            <person name="Clum A."/>
            <person name="Culley D."/>
            <person name="Crous P.W."/>
            <person name="Fauchery L."/>
            <person name="Girlanda M."/>
            <person name="Hayes R."/>
            <person name="Keri Z."/>
            <person name="LaButti K."/>
            <person name="Lipzen A."/>
            <person name="Lombard V."/>
            <person name="Magnuson J."/>
            <person name="Maillard F."/>
            <person name="Morin E."/>
            <person name="Murat C."/>
            <person name="Nolan M."/>
            <person name="Ohm R."/>
            <person name="Pangilinan J."/>
            <person name="Pereira M."/>
            <person name="Perotto S."/>
            <person name="Peter M."/>
            <person name="Riley R."/>
            <person name="Sitrit Y."/>
            <person name="Stielow B."/>
            <person name="Szollosi G."/>
            <person name="Zifcakova L."/>
            <person name="Stursova M."/>
            <person name="Spatafora J.W."/>
            <person name="Tedersoo L."/>
            <person name="Vaario L.-M."/>
            <person name="Yamada A."/>
            <person name="Yan M."/>
            <person name="Wang P."/>
            <person name="Xu J."/>
            <person name="Bruns T."/>
            <person name="Baldrian P."/>
            <person name="Vilgalys R."/>
            <person name="Henrissat B."/>
            <person name="Grigoriev I.V."/>
            <person name="Hibbett D."/>
            <person name="Nagy L.G."/>
            <person name="Martin F.M."/>
        </authorList>
    </citation>
    <scope>NUCLEOTIDE SEQUENCE</scope>
    <source>
        <strain evidence="15">Prilba</strain>
    </source>
</reference>
<dbReference type="GO" id="GO:0051315">
    <property type="term" value="P:attachment of mitotic spindle microtubules to kinetochore"/>
    <property type="evidence" value="ECO:0007669"/>
    <property type="project" value="TreeGrafter"/>
</dbReference>
<evidence type="ECO:0000259" key="13">
    <source>
        <dbReference type="Pfam" id="PF03800"/>
    </source>
</evidence>
<gene>
    <name evidence="15" type="ORF">DFH94DRAFT_35903</name>
</gene>
<keyword evidence="4" id="KW-0158">Chromosome</keyword>
<protein>
    <submittedName>
        <fullName evidence="15">Nuf2 family-domain-containing protein</fullName>
    </submittedName>
</protein>
<evidence type="ECO:0000256" key="8">
    <source>
        <dbReference type="ARBA" id="ARBA00023054"/>
    </source>
</evidence>
<keyword evidence="11" id="KW-0137">Centromere</keyword>
<dbReference type="Gene3D" id="1.10.418.60">
    <property type="entry name" value="Ncd80 complex, Nuf2 subunit"/>
    <property type="match status" value="1"/>
</dbReference>
<evidence type="ECO:0000313" key="16">
    <source>
        <dbReference type="Proteomes" id="UP000759537"/>
    </source>
</evidence>
<proteinExistence type="inferred from homology"/>
<keyword evidence="6" id="KW-0498">Mitosis</keyword>
<keyword evidence="5" id="KW-0132">Cell division</keyword>
<accession>A0A9P5MUE7</accession>
<dbReference type="PANTHER" id="PTHR21650:SF2">
    <property type="entry name" value="KINETOCHORE PROTEIN NUF2"/>
    <property type="match status" value="1"/>
</dbReference>
<evidence type="ECO:0000256" key="7">
    <source>
        <dbReference type="ARBA" id="ARBA00022838"/>
    </source>
</evidence>
<evidence type="ECO:0000256" key="1">
    <source>
        <dbReference type="ARBA" id="ARBA00004123"/>
    </source>
</evidence>
<evidence type="ECO:0000256" key="6">
    <source>
        <dbReference type="ARBA" id="ARBA00022776"/>
    </source>
</evidence>
<sequence length="451" mass="51288">MSQSDKNSKQYWYPNMGIADIIDALDGWGLSITHHQLVKPTPEFVLSVYCACLQKVVGLSEDSLQEPVQSALSSLEEPSTDMYNSAINTNFLVYHIVRLADAAKVPDFSGKDMFIPTSERTRLILSAFINFVKFSEQCAPFVEKLRGKAADLIQEREDVSHELSRLEAQLAQLKAKRAEDEPRLDDIRQENASITSQLIAYKETQTRLLKDIESLKAEKSALVQRKESICADAALATDGVSRVRARVVQSPERIRRTISSMGSTANEDKRMYMLRQATIDELQAKVSALLNIEKDFRASVEQLQSLEKETHALVVAEKVLTDSRDSYEKQKNERKGSLLRAEHMAKQLANARDKIERAQQHIEDKRIASQQAIVRLEKEYQNMSIERRDTDKHNEELRAEADEIERKMTDHLKRSEAELGELLAEYWALRNRTSAYMEGIAKKLGMQVSSV</sequence>
<keyword evidence="7" id="KW-0995">Kinetochore</keyword>
<dbReference type="AlphaFoldDB" id="A0A9P5MUE7"/>
<evidence type="ECO:0000313" key="15">
    <source>
        <dbReference type="EMBL" id="KAF8479006.1"/>
    </source>
</evidence>
<feature type="coiled-coil region" evidence="12">
    <location>
        <begin position="142"/>
        <end position="176"/>
    </location>
</feature>
<feature type="domain" description="Nuf2 DHR10-like" evidence="14">
    <location>
        <begin position="263"/>
        <end position="377"/>
    </location>
</feature>
<reference evidence="15" key="2">
    <citation type="journal article" date="2020" name="Nat. Commun.">
        <title>Large-scale genome sequencing of mycorrhizal fungi provides insights into the early evolution of symbiotic traits.</title>
        <authorList>
            <person name="Miyauchi S."/>
            <person name="Kiss E."/>
            <person name="Kuo A."/>
            <person name="Drula E."/>
            <person name="Kohler A."/>
            <person name="Sanchez-Garcia M."/>
            <person name="Morin E."/>
            <person name="Andreopoulos B."/>
            <person name="Barry K.W."/>
            <person name="Bonito G."/>
            <person name="Buee M."/>
            <person name="Carver A."/>
            <person name="Chen C."/>
            <person name="Cichocki N."/>
            <person name="Clum A."/>
            <person name="Culley D."/>
            <person name="Crous P.W."/>
            <person name="Fauchery L."/>
            <person name="Girlanda M."/>
            <person name="Hayes R.D."/>
            <person name="Keri Z."/>
            <person name="LaButti K."/>
            <person name="Lipzen A."/>
            <person name="Lombard V."/>
            <person name="Magnuson J."/>
            <person name="Maillard F."/>
            <person name="Murat C."/>
            <person name="Nolan M."/>
            <person name="Ohm R.A."/>
            <person name="Pangilinan J."/>
            <person name="Pereira M.F."/>
            <person name="Perotto S."/>
            <person name="Peter M."/>
            <person name="Pfister S."/>
            <person name="Riley R."/>
            <person name="Sitrit Y."/>
            <person name="Stielow J.B."/>
            <person name="Szollosi G."/>
            <person name="Zifcakova L."/>
            <person name="Stursova M."/>
            <person name="Spatafora J.W."/>
            <person name="Tedersoo L."/>
            <person name="Vaario L.M."/>
            <person name="Yamada A."/>
            <person name="Yan M."/>
            <person name="Wang P."/>
            <person name="Xu J."/>
            <person name="Bruns T."/>
            <person name="Baldrian P."/>
            <person name="Vilgalys R."/>
            <person name="Dunand C."/>
            <person name="Henrissat B."/>
            <person name="Grigoriev I.V."/>
            <person name="Hibbett D."/>
            <person name="Nagy L.G."/>
            <person name="Martin F.M."/>
        </authorList>
    </citation>
    <scope>NUCLEOTIDE SEQUENCE</scope>
    <source>
        <strain evidence="15">Prilba</strain>
    </source>
</reference>
<evidence type="ECO:0000256" key="10">
    <source>
        <dbReference type="ARBA" id="ARBA00023306"/>
    </source>
</evidence>
<evidence type="ECO:0000256" key="11">
    <source>
        <dbReference type="ARBA" id="ARBA00023328"/>
    </source>
</evidence>
<evidence type="ECO:0000256" key="5">
    <source>
        <dbReference type="ARBA" id="ARBA00022618"/>
    </source>
</evidence>
<dbReference type="EMBL" id="WHVB01000010">
    <property type="protein sequence ID" value="KAF8479006.1"/>
    <property type="molecule type" value="Genomic_DNA"/>
</dbReference>
<keyword evidence="16" id="KW-1185">Reference proteome</keyword>
<feature type="domain" description="Kinetochore protein Nuf2 N-terminal" evidence="13">
    <location>
        <begin position="11"/>
        <end position="145"/>
    </location>
</feature>
<comment type="similarity">
    <text evidence="3">Belongs to the NUF2 family.</text>
</comment>
<evidence type="ECO:0000256" key="9">
    <source>
        <dbReference type="ARBA" id="ARBA00023242"/>
    </source>
</evidence>
<evidence type="ECO:0000256" key="2">
    <source>
        <dbReference type="ARBA" id="ARBA00004629"/>
    </source>
</evidence>
<dbReference type="GO" id="GO:0031262">
    <property type="term" value="C:Ndc80 complex"/>
    <property type="evidence" value="ECO:0007669"/>
    <property type="project" value="InterPro"/>
</dbReference>
<dbReference type="GO" id="GO:0005634">
    <property type="term" value="C:nucleus"/>
    <property type="evidence" value="ECO:0007669"/>
    <property type="project" value="UniProtKB-SubCell"/>
</dbReference>
<dbReference type="InterPro" id="IPR041112">
    <property type="entry name" value="Nuf2_DHR10-like"/>
</dbReference>
<keyword evidence="9" id="KW-0539">Nucleus</keyword>
<keyword evidence="10" id="KW-0131">Cell cycle</keyword>
<evidence type="ECO:0000256" key="12">
    <source>
        <dbReference type="SAM" id="Coils"/>
    </source>
</evidence>
<dbReference type="GO" id="GO:0051383">
    <property type="term" value="P:kinetochore organization"/>
    <property type="evidence" value="ECO:0007669"/>
    <property type="project" value="TreeGrafter"/>
</dbReference>
<dbReference type="GO" id="GO:0051301">
    <property type="term" value="P:cell division"/>
    <property type="evidence" value="ECO:0007669"/>
    <property type="project" value="UniProtKB-KW"/>
</dbReference>
<dbReference type="Pfam" id="PF03800">
    <property type="entry name" value="Nuf2"/>
    <property type="match status" value="1"/>
</dbReference>
<dbReference type="GO" id="GO:0007052">
    <property type="term" value="P:mitotic spindle organization"/>
    <property type="evidence" value="ECO:0007669"/>
    <property type="project" value="TreeGrafter"/>
</dbReference>
<dbReference type="InterPro" id="IPR038275">
    <property type="entry name" value="Nuf2_N_sf"/>
</dbReference>
<evidence type="ECO:0000259" key="14">
    <source>
        <dbReference type="Pfam" id="PF18595"/>
    </source>
</evidence>
<dbReference type="Pfam" id="PF18595">
    <property type="entry name" value="Nuf2_DHR10-like"/>
    <property type="match status" value="1"/>
</dbReference>
<evidence type="ECO:0000256" key="4">
    <source>
        <dbReference type="ARBA" id="ARBA00022454"/>
    </source>
</evidence>
<dbReference type="GO" id="GO:0045132">
    <property type="term" value="P:meiotic chromosome segregation"/>
    <property type="evidence" value="ECO:0007669"/>
    <property type="project" value="TreeGrafter"/>
</dbReference>
<keyword evidence="8 12" id="KW-0175">Coiled coil</keyword>
<dbReference type="InterPro" id="IPR005549">
    <property type="entry name" value="Kinetochore_Nuf2_N"/>
</dbReference>
<dbReference type="PANTHER" id="PTHR21650">
    <property type="entry name" value="MEMBRALIN/KINETOCHORE PROTEIN NUF2"/>
    <property type="match status" value="1"/>
</dbReference>